<dbReference type="InterPro" id="IPR009051">
    <property type="entry name" value="Helical_ferredxn"/>
</dbReference>
<dbReference type="Pfam" id="PF14691">
    <property type="entry name" value="Fer4_20"/>
    <property type="match status" value="1"/>
</dbReference>
<organism evidence="3">
    <name type="scientific">uncultured Aureispira sp</name>
    <dbReference type="NCBI Taxonomy" id="1331704"/>
    <lineage>
        <taxon>Bacteria</taxon>
        <taxon>Pseudomonadati</taxon>
        <taxon>Bacteroidota</taxon>
        <taxon>Saprospiria</taxon>
        <taxon>Saprospirales</taxon>
        <taxon>Saprospiraceae</taxon>
        <taxon>Aureispira</taxon>
        <taxon>environmental samples</taxon>
    </lineage>
</organism>
<dbReference type="PANTHER" id="PTHR42783">
    <property type="entry name" value="GLUTAMATE SYNTHASE [NADPH] SMALL CHAIN"/>
    <property type="match status" value="1"/>
</dbReference>
<dbReference type="Gene3D" id="3.50.50.60">
    <property type="entry name" value="FAD/NAD(P)-binding domain"/>
    <property type="match status" value="2"/>
</dbReference>
<protein>
    <submittedName>
        <fullName evidence="3">Pyridine nucleotide-disulphide oxidoreductase associated with reductive pyrimidine catabolism</fullName>
    </submittedName>
</protein>
<dbReference type="SUPFAM" id="SSF51971">
    <property type="entry name" value="Nucleotide-binding domain"/>
    <property type="match status" value="2"/>
</dbReference>
<sequence length="441" mass="47656">MAEYKIPNTLEEVAENFDPLHPTMSPNMAFQESSRCLFCYDAPCIQACPTSIDIPLFIKQINTGNIDGASKTIYDANYFGNICGKVCPTKVLCEGACVHNHQDVKPIDIGSLQAYATSHTMSIGKHIYQAGVDNGKKVAVIGAGPAGISAACELRLLGYQVDIFEAKAQASGLALYGVAPYKITNEEIIAEMEYLQAQFEYNIYYNQAITTKEQLNDLESKYDAIFLGIGMGGTRSLGIAGENLKNCIGATEFIEKFKLNPLDTYIGKSVVVVGGGNTAMDAASETARMGAQVHLVYRRDQKGMGAYSFEYDLAKIAGTIGLFNTNPLEIIGTDQVEGIRLIKTEVVDGRVKTIDGSEFTVDCDMVILATGQAKMPDFLSLIEGLELDSKNRIICTEGYQTTNPKYFASGDAVNGGAEVVNAAGEAKVSAQRIHEWLNSKG</sequence>
<reference evidence="3" key="1">
    <citation type="submission" date="2020-01" db="EMBL/GenBank/DDBJ databases">
        <authorList>
            <person name="Meier V. D."/>
            <person name="Meier V D."/>
        </authorList>
    </citation>
    <scope>NUCLEOTIDE SEQUENCE</scope>
    <source>
        <strain evidence="3">HLG_WM_MAG_10</strain>
    </source>
</reference>
<dbReference type="PRINTS" id="PR00419">
    <property type="entry name" value="ADXRDTASE"/>
</dbReference>
<dbReference type="EMBL" id="CACVAQ010000038">
    <property type="protein sequence ID" value="CAA6799579.1"/>
    <property type="molecule type" value="Genomic_DNA"/>
</dbReference>
<dbReference type="AlphaFoldDB" id="A0A6S6S3T7"/>
<dbReference type="GO" id="GO:0016491">
    <property type="term" value="F:oxidoreductase activity"/>
    <property type="evidence" value="ECO:0007669"/>
    <property type="project" value="InterPro"/>
</dbReference>
<dbReference type="Gene3D" id="1.10.1060.10">
    <property type="entry name" value="Alpha-helical ferredoxin"/>
    <property type="match status" value="1"/>
</dbReference>
<dbReference type="SUPFAM" id="SSF46548">
    <property type="entry name" value="alpha-helical ferredoxin"/>
    <property type="match status" value="1"/>
</dbReference>
<evidence type="ECO:0000313" key="3">
    <source>
        <dbReference type="EMBL" id="CAA6799579.1"/>
    </source>
</evidence>
<dbReference type="PANTHER" id="PTHR42783:SF3">
    <property type="entry name" value="GLUTAMATE SYNTHASE [NADPH] SMALL CHAIN-RELATED"/>
    <property type="match status" value="1"/>
</dbReference>
<feature type="domain" description="FAD/NAD(P)-binding" evidence="1">
    <location>
        <begin position="136"/>
        <end position="425"/>
    </location>
</feature>
<evidence type="ECO:0000259" key="2">
    <source>
        <dbReference type="Pfam" id="PF14691"/>
    </source>
</evidence>
<dbReference type="Pfam" id="PF07992">
    <property type="entry name" value="Pyr_redox_2"/>
    <property type="match status" value="1"/>
</dbReference>
<dbReference type="InterPro" id="IPR028261">
    <property type="entry name" value="DPD_II"/>
</dbReference>
<feature type="domain" description="Dihydroprymidine dehydrogenase" evidence="2">
    <location>
        <begin position="15"/>
        <end position="122"/>
    </location>
</feature>
<dbReference type="InterPro" id="IPR023753">
    <property type="entry name" value="FAD/NAD-binding_dom"/>
</dbReference>
<proteinExistence type="predicted"/>
<name>A0A6S6S3T7_9BACT</name>
<evidence type="ECO:0000259" key="1">
    <source>
        <dbReference type="Pfam" id="PF07992"/>
    </source>
</evidence>
<dbReference type="GO" id="GO:0051536">
    <property type="term" value="F:iron-sulfur cluster binding"/>
    <property type="evidence" value="ECO:0007669"/>
    <property type="project" value="InterPro"/>
</dbReference>
<accession>A0A6S6S3T7</accession>
<gene>
    <name evidence="3" type="ORF">HELGO_WM29568</name>
</gene>
<dbReference type="InterPro" id="IPR036188">
    <property type="entry name" value="FAD/NAD-bd_sf"/>
</dbReference>